<feature type="transmembrane region" description="Helical" evidence="7">
    <location>
        <begin position="172"/>
        <end position="188"/>
    </location>
</feature>
<feature type="transmembrane region" description="Helical" evidence="7">
    <location>
        <begin position="281"/>
        <end position="296"/>
    </location>
</feature>
<dbReference type="InterPro" id="IPR027417">
    <property type="entry name" value="P-loop_NTPase"/>
</dbReference>
<evidence type="ECO:0000313" key="11">
    <source>
        <dbReference type="Proteomes" id="UP000178645"/>
    </source>
</evidence>
<comment type="subcellular location">
    <subcellularLocation>
        <location evidence="1">Cell membrane</location>
        <topology evidence="1">Multi-pass membrane protein</topology>
    </subcellularLocation>
</comment>
<dbReference type="GO" id="GO:0005886">
    <property type="term" value="C:plasma membrane"/>
    <property type="evidence" value="ECO:0007669"/>
    <property type="project" value="UniProtKB-SubCell"/>
</dbReference>
<dbReference type="SUPFAM" id="SSF90123">
    <property type="entry name" value="ABC transporter transmembrane region"/>
    <property type="match status" value="1"/>
</dbReference>
<evidence type="ECO:0000256" key="6">
    <source>
        <dbReference type="ARBA" id="ARBA00023136"/>
    </source>
</evidence>
<comment type="caution">
    <text evidence="10">The sequence shown here is derived from an EMBL/GenBank/DDBJ whole genome shotgun (WGS) entry which is preliminary data.</text>
</comment>
<dbReference type="PROSITE" id="PS00211">
    <property type="entry name" value="ABC_TRANSPORTER_1"/>
    <property type="match status" value="1"/>
</dbReference>
<dbReference type="Proteomes" id="UP000178645">
    <property type="component" value="Unassembled WGS sequence"/>
</dbReference>
<evidence type="ECO:0000256" key="4">
    <source>
        <dbReference type="ARBA" id="ARBA00022840"/>
    </source>
</evidence>
<feature type="transmembrane region" description="Helical" evidence="7">
    <location>
        <begin position="66"/>
        <end position="86"/>
    </location>
</feature>
<dbReference type="GO" id="GO:0005524">
    <property type="term" value="F:ATP binding"/>
    <property type="evidence" value="ECO:0007669"/>
    <property type="project" value="UniProtKB-KW"/>
</dbReference>
<feature type="transmembrane region" description="Helical" evidence="7">
    <location>
        <begin position="255"/>
        <end position="275"/>
    </location>
</feature>
<organism evidence="10 11">
    <name type="scientific">Candidatus Nomurabacteria bacterium RIFCSPLOWO2_12_FULL_44_11</name>
    <dbReference type="NCBI Taxonomy" id="1801796"/>
    <lineage>
        <taxon>Bacteria</taxon>
        <taxon>Candidatus Nomuraibacteriota</taxon>
    </lineage>
</organism>
<dbReference type="InterPro" id="IPR003439">
    <property type="entry name" value="ABC_transporter-like_ATP-bd"/>
</dbReference>
<sequence length="592" mass="68061">MKSISNNPVVYLWRKMYFYAQDRRKNIIAATTMFIVANIADAAQPLIFGYFLNYIQKNGITKENLINLFFILLLFLASEVIFWTFWAPARIIEQKTAFITKKNYKEYLLRGTMALPLSWHTDHHSGNTIDKIEKGTSAIFSFSEETFMFIQAFVRLVISLGALIYLDLYASFMVIIISAFIFFIMFIYDKKLIPGYRVVNQLENKISAKVYDVISNITTVIILRIEHLVFKAISKSIDTPFLQFKKNIINNEMKWFWAATLGQLSVILTIGIYLFSNVSKGNIILIGFVYILYSYASKVRETFFSFAQLYNDAVKWRSNISNAEEISADFLNTTLLENRYLPKNWSLIEIKDLSFSYHNETDADLHLDDVNIDFKRGEKIAVIGESGGGKTTFLKIFRGLYLPKSIILCINDKECGDDLNIISDSISLIPQDPEIFSTTIRENITLGVDYEDREIRKFTDMASFTEVISRLPKGLESSIVEKGVNLSGGEKQRLALARGLLASKDKDIILLDEPTSSVDFHNELKIYENIFSSLPDKTIISSIHRLHLLSLFDDIFFFKDGKIVARGNLEQLKEKSKDFKKLWAKYIKTQNQ</sequence>
<dbReference type="InterPro" id="IPR003593">
    <property type="entry name" value="AAA+_ATPase"/>
</dbReference>
<keyword evidence="6 7" id="KW-0472">Membrane</keyword>
<evidence type="ECO:0000256" key="1">
    <source>
        <dbReference type="ARBA" id="ARBA00004651"/>
    </source>
</evidence>
<feature type="domain" description="ABC transporter" evidence="8">
    <location>
        <begin position="348"/>
        <end position="585"/>
    </location>
</feature>
<dbReference type="InterPro" id="IPR036640">
    <property type="entry name" value="ABC1_TM_sf"/>
</dbReference>
<keyword evidence="2 7" id="KW-0812">Transmembrane</keyword>
<dbReference type="Pfam" id="PF00664">
    <property type="entry name" value="ABC_membrane"/>
    <property type="match status" value="1"/>
</dbReference>
<dbReference type="InterPro" id="IPR017871">
    <property type="entry name" value="ABC_transporter-like_CS"/>
</dbReference>
<dbReference type="Pfam" id="PF00005">
    <property type="entry name" value="ABC_tran"/>
    <property type="match status" value="1"/>
</dbReference>
<proteinExistence type="predicted"/>
<keyword evidence="4" id="KW-0067">ATP-binding</keyword>
<accession>A0A1F6Y5C9</accession>
<dbReference type="GO" id="GO:0016887">
    <property type="term" value="F:ATP hydrolysis activity"/>
    <property type="evidence" value="ECO:0007669"/>
    <property type="project" value="InterPro"/>
</dbReference>
<evidence type="ECO:0000256" key="5">
    <source>
        <dbReference type="ARBA" id="ARBA00022989"/>
    </source>
</evidence>
<dbReference type="Gene3D" id="1.20.1560.10">
    <property type="entry name" value="ABC transporter type 1, transmembrane domain"/>
    <property type="match status" value="1"/>
</dbReference>
<evidence type="ECO:0000313" key="10">
    <source>
        <dbReference type="EMBL" id="OGJ01600.1"/>
    </source>
</evidence>
<feature type="transmembrane region" description="Helical" evidence="7">
    <location>
        <begin position="147"/>
        <end position="166"/>
    </location>
</feature>
<evidence type="ECO:0000256" key="2">
    <source>
        <dbReference type="ARBA" id="ARBA00022692"/>
    </source>
</evidence>
<protein>
    <recommendedName>
        <fullName evidence="12">ABC transporter domain-containing protein</fullName>
    </recommendedName>
</protein>
<evidence type="ECO:0000259" key="8">
    <source>
        <dbReference type="PROSITE" id="PS50893"/>
    </source>
</evidence>
<evidence type="ECO:0000256" key="3">
    <source>
        <dbReference type="ARBA" id="ARBA00022741"/>
    </source>
</evidence>
<evidence type="ECO:0000256" key="7">
    <source>
        <dbReference type="SAM" id="Phobius"/>
    </source>
</evidence>
<feature type="domain" description="ABC transmembrane type-1" evidence="9">
    <location>
        <begin position="28"/>
        <end position="315"/>
    </location>
</feature>
<reference evidence="10 11" key="1">
    <citation type="journal article" date="2016" name="Nat. Commun.">
        <title>Thousands of microbial genomes shed light on interconnected biogeochemical processes in an aquifer system.</title>
        <authorList>
            <person name="Anantharaman K."/>
            <person name="Brown C.T."/>
            <person name="Hug L.A."/>
            <person name="Sharon I."/>
            <person name="Castelle C.J."/>
            <person name="Probst A.J."/>
            <person name="Thomas B.C."/>
            <person name="Singh A."/>
            <person name="Wilkins M.J."/>
            <person name="Karaoz U."/>
            <person name="Brodie E.L."/>
            <person name="Williams K.H."/>
            <person name="Hubbard S.S."/>
            <person name="Banfield J.F."/>
        </authorList>
    </citation>
    <scope>NUCLEOTIDE SEQUENCE [LARGE SCALE GENOMIC DNA]</scope>
</reference>
<keyword evidence="3" id="KW-0547">Nucleotide-binding</keyword>
<name>A0A1F6Y5C9_9BACT</name>
<dbReference type="AlphaFoldDB" id="A0A1F6Y5C9"/>
<gene>
    <name evidence="10" type="ORF">A3G53_02445</name>
</gene>
<dbReference type="InterPro" id="IPR039421">
    <property type="entry name" value="Type_1_exporter"/>
</dbReference>
<dbReference type="InterPro" id="IPR011527">
    <property type="entry name" value="ABC1_TM_dom"/>
</dbReference>
<dbReference type="PANTHER" id="PTHR24221">
    <property type="entry name" value="ATP-BINDING CASSETTE SUB-FAMILY B"/>
    <property type="match status" value="1"/>
</dbReference>
<evidence type="ECO:0000259" key="9">
    <source>
        <dbReference type="PROSITE" id="PS50929"/>
    </source>
</evidence>
<dbReference type="Gene3D" id="3.40.50.300">
    <property type="entry name" value="P-loop containing nucleotide triphosphate hydrolases"/>
    <property type="match status" value="1"/>
</dbReference>
<dbReference type="SMART" id="SM00382">
    <property type="entry name" value="AAA"/>
    <property type="match status" value="1"/>
</dbReference>
<dbReference type="SUPFAM" id="SSF52540">
    <property type="entry name" value="P-loop containing nucleoside triphosphate hydrolases"/>
    <property type="match status" value="1"/>
</dbReference>
<dbReference type="EMBL" id="MFVU01000021">
    <property type="protein sequence ID" value="OGJ01600.1"/>
    <property type="molecule type" value="Genomic_DNA"/>
</dbReference>
<dbReference type="PROSITE" id="PS50893">
    <property type="entry name" value="ABC_TRANSPORTER_2"/>
    <property type="match status" value="1"/>
</dbReference>
<dbReference type="PANTHER" id="PTHR24221:SF654">
    <property type="entry name" value="ATP-BINDING CASSETTE SUB-FAMILY B MEMBER 6"/>
    <property type="match status" value="1"/>
</dbReference>
<dbReference type="PROSITE" id="PS50929">
    <property type="entry name" value="ABC_TM1F"/>
    <property type="match status" value="1"/>
</dbReference>
<dbReference type="GO" id="GO:0140359">
    <property type="term" value="F:ABC-type transporter activity"/>
    <property type="evidence" value="ECO:0007669"/>
    <property type="project" value="InterPro"/>
</dbReference>
<keyword evidence="5 7" id="KW-1133">Transmembrane helix</keyword>
<evidence type="ECO:0008006" key="12">
    <source>
        <dbReference type="Google" id="ProtNLM"/>
    </source>
</evidence>